<dbReference type="PANTHER" id="PTHR46825:SF9">
    <property type="entry name" value="BETA-LACTAMASE-RELATED DOMAIN-CONTAINING PROTEIN"/>
    <property type="match status" value="1"/>
</dbReference>
<evidence type="ECO:0000256" key="1">
    <source>
        <dbReference type="SAM" id="SignalP"/>
    </source>
</evidence>
<keyword evidence="4" id="KW-1185">Reference proteome</keyword>
<dbReference type="STRING" id="1189619.pgond44_01220"/>
<name>N1WUJ1_9FLAO</name>
<evidence type="ECO:0000313" key="3">
    <source>
        <dbReference type="EMBL" id="EMY82700.1"/>
    </source>
</evidence>
<dbReference type="SUPFAM" id="SSF56601">
    <property type="entry name" value="beta-lactamase/transpeptidase-like"/>
    <property type="match status" value="1"/>
</dbReference>
<dbReference type="AlphaFoldDB" id="N1WUJ1"/>
<accession>N1WUJ1</accession>
<keyword evidence="1" id="KW-0732">Signal</keyword>
<dbReference type="InterPro" id="IPR050491">
    <property type="entry name" value="AmpC-like"/>
</dbReference>
<dbReference type="Pfam" id="PF00144">
    <property type="entry name" value="Beta-lactamase"/>
    <property type="match status" value="1"/>
</dbReference>
<dbReference type="PANTHER" id="PTHR46825">
    <property type="entry name" value="D-ALANYL-D-ALANINE-CARBOXYPEPTIDASE/ENDOPEPTIDASE AMPH"/>
    <property type="match status" value="1"/>
</dbReference>
<organism evidence="3 4">
    <name type="scientific">Psychroflexus gondwanensis ACAM 44</name>
    <dbReference type="NCBI Taxonomy" id="1189619"/>
    <lineage>
        <taxon>Bacteria</taxon>
        <taxon>Pseudomonadati</taxon>
        <taxon>Bacteroidota</taxon>
        <taxon>Flavobacteriia</taxon>
        <taxon>Flavobacteriales</taxon>
        <taxon>Flavobacteriaceae</taxon>
        <taxon>Psychroflexus</taxon>
    </lineage>
</organism>
<dbReference type="EMBL" id="APLF01000001">
    <property type="protein sequence ID" value="EMY82700.1"/>
    <property type="molecule type" value="Genomic_DNA"/>
</dbReference>
<dbReference type="RefSeq" id="WP_003435060.1">
    <property type="nucleotide sequence ID" value="NZ_APLF01000001.1"/>
</dbReference>
<feature type="chain" id="PRO_5004113620" evidence="1">
    <location>
        <begin position="22"/>
        <end position="455"/>
    </location>
</feature>
<evidence type="ECO:0000259" key="2">
    <source>
        <dbReference type="Pfam" id="PF00144"/>
    </source>
</evidence>
<dbReference type="eggNOG" id="COG1680">
    <property type="taxonomic scope" value="Bacteria"/>
</dbReference>
<dbReference type="InterPro" id="IPR012338">
    <property type="entry name" value="Beta-lactam/transpept-like"/>
</dbReference>
<gene>
    <name evidence="3" type="ORF">pgond44_01220</name>
</gene>
<feature type="signal peptide" evidence="1">
    <location>
        <begin position="1"/>
        <end position="21"/>
    </location>
</feature>
<reference evidence="3 4" key="1">
    <citation type="journal article" date="2014" name="Genome Biol. Evol.">
        <title>Extensive gene acquisition in the extremely psychrophilic bacterial species Psychroflexus torquis and the link to sea-ice ecosystem specialism.</title>
        <authorList>
            <person name="Feng S."/>
            <person name="Powell S.M."/>
            <person name="Wilson R."/>
            <person name="Bowman J.P."/>
        </authorList>
    </citation>
    <scope>NUCLEOTIDE SEQUENCE [LARGE SCALE GENOMIC DNA]</scope>
    <source>
        <strain evidence="3 4">ACAM 44</strain>
    </source>
</reference>
<dbReference type="Proteomes" id="UP000012317">
    <property type="component" value="Unassembled WGS sequence"/>
</dbReference>
<sequence>MNIRLIFILLLANALSLQLWSQDSQTKTIKTFLEKEYPENRPGAVILISKNNQIIFKEAFGLADLKKKKPIQTDMVFQIGSMTKQFTSVAILQLIELGKVSLDDPIQNYVKYFPQKKYPVTIHHLLSQTSGIPEFFDIDEEETYLLSQEHTPEQLISYYKSQPLEFEPDTKFQYSNSNYPLLGVVIEIVSGMSLKEYFRVNLFEPLEMSSTSLWYNDEMKTKRIAKGYRSYQGKLISSPKIVGSVPYAAGAIVSTVDDLLVWNREIKNKTILTDFVVESLITEKRTTSGAGTGYGYGFFIKDLLGHKTIQHGGNLYGFTSSGLYLPTQYLFVCILSNKSLERTEEVANYLASVVLGNPVEIEDRNQLEYAKFEEYFGTYQLLGNSKRIEILMIDDVLVLDFPEAKGTGTKLTIIGTDKMESKAVKAQIQFTRNDKGNITGFTADQNGMTEWKKIE</sequence>
<evidence type="ECO:0000313" key="4">
    <source>
        <dbReference type="Proteomes" id="UP000012317"/>
    </source>
</evidence>
<dbReference type="InterPro" id="IPR001466">
    <property type="entry name" value="Beta-lactam-related"/>
</dbReference>
<proteinExistence type="predicted"/>
<protein>
    <submittedName>
        <fullName evidence="3">Beta-lactamase</fullName>
    </submittedName>
</protein>
<dbReference type="Gene3D" id="3.40.710.10">
    <property type="entry name" value="DD-peptidase/beta-lactamase superfamily"/>
    <property type="match status" value="1"/>
</dbReference>
<comment type="caution">
    <text evidence="3">The sequence shown here is derived from an EMBL/GenBank/DDBJ whole genome shotgun (WGS) entry which is preliminary data.</text>
</comment>
<feature type="domain" description="Beta-lactamase-related" evidence="2">
    <location>
        <begin position="34"/>
        <end position="350"/>
    </location>
</feature>